<protein>
    <submittedName>
        <fullName evidence="7">CDP-glycerol glycerophosphotransferase (TagB/SpsB family)/glycosyltransferase involved in cell wall biosynthesis</fullName>
    </submittedName>
</protein>
<dbReference type="InterPro" id="IPR051612">
    <property type="entry name" value="Teichoic_Acid_Biosynth"/>
</dbReference>
<dbReference type="SUPFAM" id="SSF53756">
    <property type="entry name" value="UDP-Glycosyltransferase/glycogen phosphorylase"/>
    <property type="match status" value="2"/>
</dbReference>
<dbReference type="AlphaFoldDB" id="A0A852VLT6"/>
<evidence type="ECO:0000313" key="7">
    <source>
        <dbReference type="EMBL" id="NYF97992.1"/>
    </source>
</evidence>
<dbReference type="PANTHER" id="PTHR37316:SF3">
    <property type="entry name" value="TEICHOIC ACID GLYCEROL-PHOSPHATE TRANSFERASE"/>
    <property type="match status" value="1"/>
</dbReference>
<evidence type="ECO:0000256" key="4">
    <source>
        <dbReference type="ARBA" id="ARBA00022679"/>
    </source>
</evidence>
<keyword evidence="4 7" id="KW-0808">Transferase</keyword>
<dbReference type="RefSeq" id="WP_185990853.1">
    <property type="nucleotide sequence ID" value="NZ_JACCAE010000001.1"/>
</dbReference>
<dbReference type="CDD" id="cd03811">
    <property type="entry name" value="GT4_GT28_WabH-like"/>
    <property type="match status" value="1"/>
</dbReference>
<evidence type="ECO:0000256" key="1">
    <source>
        <dbReference type="ARBA" id="ARBA00004202"/>
    </source>
</evidence>
<dbReference type="GO" id="GO:0047355">
    <property type="term" value="F:CDP-glycerol glycerophosphotransferase activity"/>
    <property type="evidence" value="ECO:0007669"/>
    <property type="project" value="InterPro"/>
</dbReference>
<organism evidence="7 8">
    <name type="scientific">Janibacter cremeus</name>
    <dbReference type="NCBI Taxonomy" id="1285192"/>
    <lineage>
        <taxon>Bacteria</taxon>
        <taxon>Bacillati</taxon>
        <taxon>Actinomycetota</taxon>
        <taxon>Actinomycetes</taxon>
        <taxon>Micrococcales</taxon>
        <taxon>Intrasporangiaceae</taxon>
        <taxon>Janibacter</taxon>
    </lineage>
</organism>
<sequence length="845" mass="92356">MARTKQVWSVLHRARRMPRAQWVAHWRTRPVESDTVFYEATFGVGLVDSPYAIFRHLVRAPDFDHLHHVWVVADDERRRRARKHLRALGLDEGRVRLVGYRTPAYFRYLATAGYLVNNSTFPAEFGKRAGQTYVNTWHGTPLKSMGYDVPGGALGAANVIRNFLAADHLLSSGPYMTDTMYRRAYRLEGIAPGSVLEVGMPRTDVQVDATGERRREVREHLRTRGVTLDGRRVVLVAPTWRGEAFADPRLDTDAVDELVTELSRVLGDDWQVLVKAHPVVHAQAQDLPSLRGVLVPPDVPANEALAVTDHLVTDYSSILFDALADPRLPITFHVPDHAAYERLRPLYLPAEDLPGHLCTTPEETAVDVAGGGGRADVRHEWAERYAPFDDGGAAERVVDVVFGGTQPSVGRCTSLSERTHGGQRVPRVLIHGGSLQHNGVTSSLIALLGEIDLDGVDVSVAWGPARNADPGAFAEAVDSRVRLLPKVGGINGPKRVVWFRHLLERLGADHAAVPVSRLVRLLQDEWGRCFGSVEFDHVIDFGGYSPYWALLMSRGVAPGDVRTHSIWLHNDLAAEVASSAEHGNARARHLEQVFSLYRRYDRLVSVSESLSRVNERSLAGYAGNASFRSARNVIDESRVRSLAQVPLEDLGLDERVVATLRDAGTTTFVTAGRLTHEKNQARLIRAAAATRAAGHDVTVVIMGSGPLEGELRALTVELGVERSVFLTGQVANPFPVVAAAGYFALTSEHEGLPMVILEALALKTPVLTTAFSSVEGVVPEGCGVVVPRDDDAVRHAMMELASARPAFTALDVDAYNASALDEFATAIGLEDDTRTPATPRPTGHT</sequence>
<comment type="similarity">
    <text evidence="2">Belongs to the CDP-glycerol glycerophosphotransferase family.</text>
</comment>
<dbReference type="Gene3D" id="3.40.50.11820">
    <property type="match status" value="1"/>
</dbReference>
<dbReference type="Gene3D" id="3.40.50.2000">
    <property type="entry name" value="Glycogen Phosphorylase B"/>
    <property type="match status" value="2"/>
</dbReference>
<proteinExistence type="inferred from homology"/>
<dbReference type="Pfam" id="PF13692">
    <property type="entry name" value="Glyco_trans_1_4"/>
    <property type="match status" value="1"/>
</dbReference>
<dbReference type="GO" id="GO:0005886">
    <property type="term" value="C:plasma membrane"/>
    <property type="evidence" value="ECO:0007669"/>
    <property type="project" value="UniProtKB-SubCell"/>
</dbReference>
<dbReference type="InterPro" id="IPR043149">
    <property type="entry name" value="TagF_N"/>
</dbReference>
<dbReference type="InterPro" id="IPR043148">
    <property type="entry name" value="TagF_C"/>
</dbReference>
<keyword evidence="6" id="KW-0472">Membrane</keyword>
<evidence type="ECO:0000256" key="3">
    <source>
        <dbReference type="ARBA" id="ARBA00022475"/>
    </source>
</evidence>
<name>A0A852VLT6_9MICO</name>
<keyword evidence="8" id="KW-1185">Reference proteome</keyword>
<keyword evidence="3" id="KW-1003">Cell membrane</keyword>
<dbReference type="InterPro" id="IPR007554">
    <property type="entry name" value="Glycerophosphate_synth"/>
</dbReference>
<evidence type="ECO:0000256" key="6">
    <source>
        <dbReference type="ARBA" id="ARBA00023136"/>
    </source>
</evidence>
<accession>A0A852VLT6</accession>
<dbReference type="Gene3D" id="3.40.50.12580">
    <property type="match status" value="1"/>
</dbReference>
<dbReference type="Pfam" id="PF04464">
    <property type="entry name" value="Glyphos_transf"/>
    <property type="match status" value="1"/>
</dbReference>
<dbReference type="EMBL" id="JACCAE010000001">
    <property type="protein sequence ID" value="NYF97992.1"/>
    <property type="molecule type" value="Genomic_DNA"/>
</dbReference>
<evidence type="ECO:0000256" key="5">
    <source>
        <dbReference type="ARBA" id="ARBA00022944"/>
    </source>
</evidence>
<evidence type="ECO:0000256" key="2">
    <source>
        <dbReference type="ARBA" id="ARBA00010488"/>
    </source>
</evidence>
<comment type="subcellular location">
    <subcellularLocation>
        <location evidence="1">Cell membrane</location>
        <topology evidence="1">Peripheral membrane protein</topology>
    </subcellularLocation>
</comment>
<dbReference type="GO" id="GO:0019350">
    <property type="term" value="P:teichoic acid biosynthetic process"/>
    <property type="evidence" value="ECO:0007669"/>
    <property type="project" value="UniProtKB-KW"/>
</dbReference>
<dbReference type="Proteomes" id="UP000554054">
    <property type="component" value="Unassembled WGS sequence"/>
</dbReference>
<comment type="caution">
    <text evidence="7">The sequence shown here is derived from an EMBL/GenBank/DDBJ whole genome shotgun (WGS) entry which is preliminary data.</text>
</comment>
<reference evidence="7 8" key="1">
    <citation type="submission" date="2020-07" db="EMBL/GenBank/DDBJ databases">
        <title>Sequencing the genomes of 1000 actinobacteria strains.</title>
        <authorList>
            <person name="Klenk H.-P."/>
        </authorList>
    </citation>
    <scope>NUCLEOTIDE SEQUENCE [LARGE SCALE GENOMIC DNA]</scope>
    <source>
        <strain evidence="7 8">DSM 26154</strain>
    </source>
</reference>
<evidence type="ECO:0000313" key="8">
    <source>
        <dbReference type="Proteomes" id="UP000554054"/>
    </source>
</evidence>
<dbReference type="PANTHER" id="PTHR37316">
    <property type="entry name" value="TEICHOIC ACID GLYCEROL-PHOSPHATE PRIMASE"/>
    <property type="match status" value="1"/>
</dbReference>
<gene>
    <name evidence="7" type="ORF">BJY20_001384</name>
</gene>
<keyword evidence="5" id="KW-0777">Teichoic acid biosynthesis</keyword>